<keyword evidence="4" id="KW-0539">Nucleus</keyword>
<evidence type="ECO:0000256" key="4">
    <source>
        <dbReference type="ARBA" id="ARBA00023242"/>
    </source>
</evidence>
<organism evidence="6">
    <name type="scientific">Caenorhabditis brenneri</name>
    <name type="common">Nematode worm</name>
    <dbReference type="NCBI Taxonomy" id="135651"/>
    <lineage>
        <taxon>Eukaryota</taxon>
        <taxon>Metazoa</taxon>
        <taxon>Ecdysozoa</taxon>
        <taxon>Nematoda</taxon>
        <taxon>Chromadorea</taxon>
        <taxon>Rhabditida</taxon>
        <taxon>Rhabditina</taxon>
        <taxon>Rhabditomorpha</taxon>
        <taxon>Rhabditoidea</taxon>
        <taxon>Rhabditidae</taxon>
        <taxon>Peloderinae</taxon>
        <taxon>Caenorhabditis</taxon>
    </lineage>
</organism>
<dbReference type="PANTHER" id="PTHR22607:SF3">
    <property type="entry name" value="CDK2-ASSOCIATED PROTEIN 1, ISOFORM B"/>
    <property type="match status" value="1"/>
</dbReference>
<dbReference type="STRING" id="135651.G0MCC6"/>
<name>G0MCC6_CAEBE</name>
<evidence type="ECO:0000256" key="2">
    <source>
        <dbReference type="ARBA" id="ARBA00008485"/>
    </source>
</evidence>
<accession>G0MCC6</accession>
<protein>
    <submittedName>
        <fullName evidence="5">Uncharacterized protein</fullName>
    </submittedName>
</protein>
<gene>
    <name evidence="5" type="ORF">CAEBREN_20858</name>
</gene>
<dbReference type="AlphaFoldDB" id="G0MCC6"/>
<comment type="similarity">
    <text evidence="2">Belongs to the CDK2AP family.</text>
</comment>
<dbReference type="GO" id="GO:0005737">
    <property type="term" value="C:cytoplasm"/>
    <property type="evidence" value="ECO:0007669"/>
    <property type="project" value="TreeGrafter"/>
</dbReference>
<keyword evidence="3" id="KW-0597">Phosphoprotein</keyword>
<comment type="subcellular location">
    <subcellularLocation>
        <location evidence="1">Nucleus</location>
    </subcellularLocation>
</comment>
<dbReference type="InParanoid" id="G0MCC6"/>
<dbReference type="eggNOG" id="KOG4713">
    <property type="taxonomic scope" value="Eukaryota"/>
</dbReference>
<evidence type="ECO:0000256" key="3">
    <source>
        <dbReference type="ARBA" id="ARBA00022553"/>
    </source>
</evidence>
<evidence type="ECO:0000313" key="6">
    <source>
        <dbReference type="Proteomes" id="UP000008068"/>
    </source>
</evidence>
<dbReference type="EMBL" id="GL379789">
    <property type="protein sequence ID" value="EGT45562.1"/>
    <property type="molecule type" value="Genomic_DNA"/>
</dbReference>
<dbReference type="OrthoDB" id="9628807at2759"/>
<dbReference type="Proteomes" id="UP000008068">
    <property type="component" value="Unassembled WGS sequence"/>
</dbReference>
<evidence type="ECO:0000313" key="5">
    <source>
        <dbReference type="EMBL" id="EGT45562.1"/>
    </source>
</evidence>
<dbReference type="Pfam" id="PF09806">
    <property type="entry name" value="CDK2AP"/>
    <property type="match status" value="1"/>
</dbReference>
<sequence length="106" mass="12196">MANHDELNLTNIQIAEGTPYYDVLLQIIQEIGKDIRPTYTFNKSTCEKLKRHIHTAKVLIKACQTEAENDRKKADAAVEAMRIQALKEAREAKKEQQQKQEEEADN</sequence>
<keyword evidence="6" id="KW-1185">Reference proteome</keyword>
<dbReference type="Gene3D" id="6.10.140.1300">
    <property type="match status" value="1"/>
</dbReference>
<dbReference type="HOGENOM" id="CLU_2173250_0_0_1"/>
<reference evidence="6" key="1">
    <citation type="submission" date="2011-07" db="EMBL/GenBank/DDBJ databases">
        <authorList>
            <consortium name="Caenorhabditis brenneri Sequencing and Analysis Consortium"/>
            <person name="Wilson R.K."/>
        </authorList>
    </citation>
    <scope>NUCLEOTIDE SEQUENCE [LARGE SCALE GENOMIC DNA]</scope>
    <source>
        <strain evidence="6">PB2801</strain>
    </source>
</reference>
<dbReference type="GO" id="GO:0005634">
    <property type="term" value="C:nucleus"/>
    <property type="evidence" value="ECO:0007669"/>
    <property type="project" value="UniProtKB-SubCell"/>
</dbReference>
<dbReference type="PANTHER" id="PTHR22607">
    <property type="entry name" value="DELETED IN ORAL CANCER 1/CDK2-ASSOCIATED PROTEIN 1"/>
    <property type="match status" value="1"/>
</dbReference>
<dbReference type="FunCoup" id="G0MCC6">
    <property type="interactions" value="1616"/>
</dbReference>
<proteinExistence type="inferred from homology"/>
<dbReference type="InterPro" id="IPR017266">
    <property type="entry name" value="DOC_1/2"/>
</dbReference>
<evidence type="ECO:0000256" key="1">
    <source>
        <dbReference type="ARBA" id="ARBA00004123"/>
    </source>
</evidence>
<dbReference type="OMA" id="RPTYTFN"/>